<dbReference type="Pfam" id="PF00764">
    <property type="entry name" value="Arginosuc_synth"/>
    <property type="match status" value="1"/>
</dbReference>
<dbReference type="GO" id="GO:0000050">
    <property type="term" value="P:urea cycle"/>
    <property type="evidence" value="ECO:0007669"/>
    <property type="project" value="TreeGrafter"/>
</dbReference>
<evidence type="ECO:0000256" key="5">
    <source>
        <dbReference type="ARBA" id="ARBA00022605"/>
    </source>
</evidence>
<evidence type="ECO:0000313" key="11">
    <source>
        <dbReference type="Proteomes" id="UP000054516"/>
    </source>
</evidence>
<accession>A0A1S8A8Q0</accession>
<evidence type="ECO:0000256" key="7">
    <source>
        <dbReference type="ARBA" id="ARBA00022840"/>
    </source>
</evidence>
<feature type="domain" description="Arginosuccinate synthase-like N-terminal" evidence="9">
    <location>
        <begin position="5"/>
        <end position="118"/>
    </location>
</feature>
<dbReference type="EC" id="6.3.4.5" evidence="2"/>
<comment type="pathway">
    <text evidence="1">Amino-acid biosynthesis; L-arginine biosynthesis; L-arginine from L-ornithine and carbamoyl phosphate: step 2/3.</text>
</comment>
<evidence type="ECO:0000256" key="3">
    <source>
        <dbReference type="ARBA" id="ARBA00022571"/>
    </source>
</evidence>
<dbReference type="SUPFAM" id="SSF52402">
    <property type="entry name" value="Adenine nucleotide alpha hydrolases-like"/>
    <property type="match status" value="1"/>
</dbReference>
<keyword evidence="6" id="KW-0547">Nucleotide-binding</keyword>
<dbReference type="GO" id="GO:0006526">
    <property type="term" value="P:L-arginine biosynthetic process"/>
    <property type="evidence" value="ECO:0007669"/>
    <property type="project" value="UniProtKB-KW"/>
</dbReference>
<proteinExistence type="predicted"/>
<gene>
    <name evidence="10" type="ORF">SAMD00023353_3000840</name>
</gene>
<dbReference type="PROSITE" id="PS00564">
    <property type="entry name" value="ARGININOSUCCIN_SYN_1"/>
    <property type="match status" value="1"/>
</dbReference>
<keyword evidence="4 10" id="KW-0436">Ligase</keyword>
<sequence length="144" mass="16124">MAAKRVCLAYSGGLDTSVILAWLIEKGYTVVAFLADVGQNEDYDAVKAKAEKIGAERMIIQDLRQELVEELVWPAVQCNAVYEDAYLLGTSLARPVIARAMMKVAKQYNCEFLSHGCKQSMSSFSICLLSCHTDCRLSYLHRHR</sequence>
<dbReference type="InterPro" id="IPR048267">
    <property type="entry name" value="Arginosuc_syn_N"/>
</dbReference>
<dbReference type="PANTHER" id="PTHR11587">
    <property type="entry name" value="ARGININOSUCCINATE SYNTHASE"/>
    <property type="match status" value="1"/>
</dbReference>
<keyword evidence="7" id="KW-0067">ATP-binding</keyword>
<dbReference type="InterPro" id="IPR001518">
    <property type="entry name" value="Arginosuc_synth"/>
</dbReference>
<dbReference type="InterPro" id="IPR014729">
    <property type="entry name" value="Rossmann-like_a/b/a_fold"/>
</dbReference>
<dbReference type="OrthoDB" id="1688907at2759"/>
<protein>
    <recommendedName>
        <fullName evidence="2">argininosuccinate synthase</fullName>
        <ecNumber evidence="2">6.3.4.5</ecNumber>
    </recommendedName>
    <alternativeName>
        <fullName evidence="8">Citrulline--aspartate ligase</fullName>
    </alternativeName>
</protein>
<dbReference type="OMA" id="QIKVRCC"/>
<dbReference type="PANTHER" id="PTHR11587:SF2">
    <property type="entry name" value="ARGININOSUCCINATE SYNTHASE"/>
    <property type="match status" value="1"/>
</dbReference>
<dbReference type="GO" id="GO:0000053">
    <property type="term" value="P:argininosuccinate metabolic process"/>
    <property type="evidence" value="ECO:0007669"/>
    <property type="project" value="TreeGrafter"/>
</dbReference>
<dbReference type="Proteomes" id="UP000054516">
    <property type="component" value="Unassembled WGS sequence"/>
</dbReference>
<dbReference type="EMBL" id="DF977475">
    <property type="protein sequence ID" value="GAW26399.1"/>
    <property type="molecule type" value="Genomic_DNA"/>
</dbReference>
<evidence type="ECO:0000256" key="2">
    <source>
        <dbReference type="ARBA" id="ARBA00012286"/>
    </source>
</evidence>
<dbReference type="STRING" id="77044.A0A1S8A8Q0"/>
<evidence type="ECO:0000259" key="9">
    <source>
        <dbReference type="Pfam" id="PF00764"/>
    </source>
</evidence>
<dbReference type="AlphaFoldDB" id="A0A1S8A8Q0"/>
<organism evidence="10">
    <name type="scientific">Rosellinia necatrix</name>
    <name type="common">White root-rot fungus</name>
    <dbReference type="NCBI Taxonomy" id="77044"/>
    <lineage>
        <taxon>Eukaryota</taxon>
        <taxon>Fungi</taxon>
        <taxon>Dikarya</taxon>
        <taxon>Ascomycota</taxon>
        <taxon>Pezizomycotina</taxon>
        <taxon>Sordariomycetes</taxon>
        <taxon>Xylariomycetidae</taxon>
        <taxon>Xylariales</taxon>
        <taxon>Xylariaceae</taxon>
        <taxon>Rosellinia</taxon>
    </lineage>
</organism>
<keyword evidence="11" id="KW-1185">Reference proteome</keyword>
<dbReference type="Gene3D" id="3.40.50.620">
    <property type="entry name" value="HUPs"/>
    <property type="match status" value="1"/>
</dbReference>
<keyword evidence="3" id="KW-0055">Arginine biosynthesis</keyword>
<dbReference type="GO" id="GO:0005737">
    <property type="term" value="C:cytoplasm"/>
    <property type="evidence" value="ECO:0007669"/>
    <property type="project" value="TreeGrafter"/>
</dbReference>
<dbReference type="GO" id="GO:0005524">
    <property type="term" value="F:ATP binding"/>
    <property type="evidence" value="ECO:0007669"/>
    <property type="project" value="UniProtKB-KW"/>
</dbReference>
<evidence type="ECO:0000256" key="4">
    <source>
        <dbReference type="ARBA" id="ARBA00022598"/>
    </source>
</evidence>
<dbReference type="FunFam" id="3.40.50.620:FF:000019">
    <property type="entry name" value="Argininosuccinate synthase"/>
    <property type="match status" value="1"/>
</dbReference>
<keyword evidence="5" id="KW-0028">Amino-acid biosynthesis</keyword>
<evidence type="ECO:0000256" key="8">
    <source>
        <dbReference type="ARBA" id="ARBA00029916"/>
    </source>
</evidence>
<evidence type="ECO:0000256" key="1">
    <source>
        <dbReference type="ARBA" id="ARBA00004967"/>
    </source>
</evidence>
<name>A0A1S8A8Q0_ROSNE</name>
<dbReference type="InterPro" id="IPR018223">
    <property type="entry name" value="Arginosuc_synth_CS"/>
</dbReference>
<reference evidence="10" key="1">
    <citation type="submission" date="2016-03" db="EMBL/GenBank/DDBJ databases">
        <title>Draft genome sequence of Rosellinia necatrix.</title>
        <authorList>
            <person name="Kanematsu S."/>
        </authorList>
    </citation>
    <scope>NUCLEOTIDE SEQUENCE [LARGE SCALE GENOMIC DNA]</scope>
    <source>
        <strain evidence="10">W97</strain>
    </source>
</reference>
<dbReference type="GO" id="GO:0004055">
    <property type="term" value="F:argininosuccinate synthase activity"/>
    <property type="evidence" value="ECO:0007669"/>
    <property type="project" value="UniProtKB-EC"/>
</dbReference>
<evidence type="ECO:0000256" key="6">
    <source>
        <dbReference type="ARBA" id="ARBA00022741"/>
    </source>
</evidence>
<evidence type="ECO:0000313" key="10">
    <source>
        <dbReference type="EMBL" id="GAW26399.1"/>
    </source>
</evidence>